<dbReference type="Pfam" id="PF14127">
    <property type="entry name" value="DUF4294"/>
    <property type="match status" value="1"/>
</dbReference>
<dbReference type="KEGG" id="fop:FNB79_12605"/>
<keyword evidence="1" id="KW-0732">Signal</keyword>
<keyword evidence="3" id="KW-1185">Reference proteome</keyword>
<dbReference type="OrthoDB" id="1491885at2"/>
<name>A0A516GTD5_9FLAO</name>
<accession>A0A516GTD5</accession>
<dbReference type="InterPro" id="IPR025636">
    <property type="entry name" value="DUF4294"/>
</dbReference>
<evidence type="ECO:0000256" key="1">
    <source>
        <dbReference type="SAM" id="SignalP"/>
    </source>
</evidence>
<dbReference type="Proteomes" id="UP000319209">
    <property type="component" value="Chromosome"/>
</dbReference>
<organism evidence="2 3">
    <name type="scientific">Formosa sediminum</name>
    <dbReference type="NCBI Taxonomy" id="2594004"/>
    <lineage>
        <taxon>Bacteria</taxon>
        <taxon>Pseudomonadati</taxon>
        <taxon>Bacteroidota</taxon>
        <taxon>Flavobacteriia</taxon>
        <taxon>Flavobacteriales</taxon>
        <taxon>Flavobacteriaceae</taxon>
        <taxon>Formosa</taxon>
    </lineage>
</organism>
<evidence type="ECO:0000313" key="2">
    <source>
        <dbReference type="EMBL" id="QDO94768.1"/>
    </source>
</evidence>
<dbReference type="RefSeq" id="WP_143381643.1">
    <property type="nucleotide sequence ID" value="NZ_CP041637.1"/>
</dbReference>
<gene>
    <name evidence="2" type="ORF">FNB79_12605</name>
</gene>
<proteinExistence type="predicted"/>
<sequence length="226" mass="27148">MKNLLYFALLCPCFLWAQNFDTNQDSIEDTYVKLEGDSIFRKSIDLDEVLILNKINFIDKKEHIQYIILRRKTLKVYPYAKLAADRLQTLTLRLEKLDKKRDQKKYIKQVQDYLEDEFTAELKKMTRTEGQILVKLIHRQTGVTTFDLIKDLRSGWRAFWFNNTAKLFDISLKEEFDPMASKEDYFIEDILQRSFQNGRLERQNSVLEFDFYEAENKWAERLKTVK</sequence>
<dbReference type="AlphaFoldDB" id="A0A516GTD5"/>
<feature type="chain" id="PRO_5021917543" evidence="1">
    <location>
        <begin position="18"/>
        <end position="226"/>
    </location>
</feature>
<protein>
    <submittedName>
        <fullName evidence="2">DUF4294 domain-containing protein</fullName>
    </submittedName>
</protein>
<feature type="signal peptide" evidence="1">
    <location>
        <begin position="1"/>
        <end position="17"/>
    </location>
</feature>
<dbReference type="EMBL" id="CP041637">
    <property type="protein sequence ID" value="QDO94768.1"/>
    <property type="molecule type" value="Genomic_DNA"/>
</dbReference>
<reference evidence="2 3" key="1">
    <citation type="submission" date="2019-07" db="EMBL/GenBank/DDBJ databases">
        <title>Genome sequencing for Formosa sp. PS13.</title>
        <authorList>
            <person name="Park S.-J."/>
        </authorList>
    </citation>
    <scope>NUCLEOTIDE SEQUENCE [LARGE SCALE GENOMIC DNA]</scope>
    <source>
        <strain evidence="2 3">PS13</strain>
    </source>
</reference>
<evidence type="ECO:0000313" key="3">
    <source>
        <dbReference type="Proteomes" id="UP000319209"/>
    </source>
</evidence>